<organism evidence="1 2">
    <name type="scientific">Brachybacterium endophyticum</name>
    <dbReference type="NCBI Taxonomy" id="2182385"/>
    <lineage>
        <taxon>Bacteria</taxon>
        <taxon>Bacillati</taxon>
        <taxon>Actinomycetota</taxon>
        <taxon>Actinomycetes</taxon>
        <taxon>Micrococcales</taxon>
        <taxon>Dermabacteraceae</taxon>
        <taxon>Brachybacterium</taxon>
    </lineage>
</organism>
<accession>A0A2U2RGE6</accession>
<dbReference type="AlphaFoldDB" id="A0A2U2RGE6"/>
<protein>
    <submittedName>
        <fullName evidence="1">Uncharacterized protein</fullName>
    </submittedName>
</protein>
<name>A0A2U2RGE6_9MICO</name>
<sequence length="65" mass="7442">MDREQLKVIIRDTIRQRGDGPTGRAEDDFDVDAIAEELFAASDDESMLDVDSEDFMRIIATHRRS</sequence>
<comment type="caution">
    <text evidence="1">The sequence shown here is derived from an EMBL/GenBank/DDBJ whole genome shotgun (WGS) entry which is preliminary data.</text>
</comment>
<dbReference type="RefSeq" id="WP_109276995.1">
    <property type="nucleotide sequence ID" value="NZ_QFKX01000010.1"/>
</dbReference>
<gene>
    <name evidence="1" type="ORF">DEO23_15800</name>
</gene>
<evidence type="ECO:0000313" key="2">
    <source>
        <dbReference type="Proteomes" id="UP000245590"/>
    </source>
</evidence>
<keyword evidence="2" id="KW-1185">Reference proteome</keyword>
<evidence type="ECO:0000313" key="1">
    <source>
        <dbReference type="EMBL" id="PWH04934.1"/>
    </source>
</evidence>
<dbReference type="Proteomes" id="UP000245590">
    <property type="component" value="Unassembled WGS sequence"/>
</dbReference>
<dbReference type="EMBL" id="QFKX01000010">
    <property type="protein sequence ID" value="PWH04934.1"/>
    <property type="molecule type" value="Genomic_DNA"/>
</dbReference>
<reference evidence="1 2" key="1">
    <citation type="submission" date="2018-05" db="EMBL/GenBank/DDBJ databases">
        <title>Brachybacterium sp. M1HQ-2T, whole genome shotgun sequence.</title>
        <authorList>
            <person name="Tuo L."/>
        </authorList>
    </citation>
    <scope>NUCLEOTIDE SEQUENCE [LARGE SCALE GENOMIC DNA]</scope>
    <source>
        <strain evidence="1 2">M1HQ-2</strain>
    </source>
</reference>
<proteinExistence type="predicted"/>